<sequence length="554" mass="62213">MSSWGYKKVVTLPACWTPVVMFSSLRRATPHKPSTEDIVKEDIVLEEKSDQLSSSIDLQHGDEALRLVGVERSARFSEEYNAKLRRKLDMVIPPLCAAINFSQFLDKTSLNYASIMGFPIFGQRYNLVSLAFYLGYLVWEFPTVYISQRLRLAKYLGANIVVWGIILMLQAVATSFQAFFALRFLLGMCEACVAPGMVLIIGMFYKKDELNTSTIQLHYKASRLSWWFALTGLANIFGGFVAYGISFDSGRMIAAYKILYILLGGLAVLVGICVLIWLPDSPVHAQFLTQEERIAALERMRDDQGGTENKTFKRYQMIEAFTDVRIWLIVLSELLVSIPNGALTNFSNLVIKSFGYTSKQALILSTPAGVISLLTTLFIGWYSDKKKERMIPVVFCMVPTIVGSAILIGLKHSGHKGALLFAIYLVGMFTSAYTMIYAYSASNTSGYTKKATVNAMTFFVFGVGNIIGTEIFQPKDAPDYIPGKIAIMILMTVQLFLCFVLRWISLRANKKKQAQIAELKARKGWTDADVQKERDRHAFADLTDQENIYFVYTA</sequence>
<organism evidence="1 2">
    <name type="scientific">Pluteus cervinus</name>
    <dbReference type="NCBI Taxonomy" id="181527"/>
    <lineage>
        <taxon>Eukaryota</taxon>
        <taxon>Fungi</taxon>
        <taxon>Dikarya</taxon>
        <taxon>Basidiomycota</taxon>
        <taxon>Agaricomycotina</taxon>
        <taxon>Agaricomycetes</taxon>
        <taxon>Agaricomycetidae</taxon>
        <taxon>Agaricales</taxon>
        <taxon>Pluteineae</taxon>
        <taxon>Pluteaceae</taxon>
        <taxon>Pluteus</taxon>
    </lineage>
</organism>
<reference evidence="1 2" key="1">
    <citation type="journal article" date="2019" name="Nat. Ecol. Evol.">
        <title>Megaphylogeny resolves global patterns of mushroom evolution.</title>
        <authorList>
            <person name="Varga T."/>
            <person name="Krizsan K."/>
            <person name="Foldi C."/>
            <person name="Dima B."/>
            <person name="Sanchez-Garcia M."/>
            <person name="Sanchez-Ramirez S."/>
            <person name="Szollosi G.J."/>
            <person name="Szarkandi J.G."/>
            <person name="Papp V."/>
            <person name="Albert L."/>
            <person name="Andreopoulos W."/>
            <person name="Angelini C."/>
            <person name="Antonin V."/>
            <person name="Barry K.W."/>
            <person name="Bougher N.L."/>
            <person name="Buchanan P."/>
            <person name="Buyck B."/>
            <person name="Bense V."/>
            <person name="Catcheside P."/>
            <person name="Chovatia M."/>
            <person name="Cooper J."/>
            <person name="Damon W."/>
            <person name="Desjardin D."/>
            <person name="Finy P."/>
            <person name="Geml J."/>
            <person name="Haridas S."/>
            <person name="Hughes K."/>
            <person name="Justo A."/>
            <person name="Karasinski D."/>
            <person name="Kautmanova I."/>
            <person name="Kiss B."/>
            <person name="Kocsube S."/>
            <person name="Kotiranta H."/>
            <person name="LaButti K.M."/>
            <person name="Lechner B.E."/>
            <person name="Liimatainen K."/>
            <person name="Lipzen A."/>
            <person name="Lukacs Z."/>
            <person name="Mihaltcheva S."/>
            <person name="Morgado L.N."/>
            <person name="Niskanen T."/>
            <person name="Noordeloos M.E."/>
            <person name="Ohm R.A."/>
            <person name="Ortiz-Santana B."/>
            <person name="Ovrebo C."/>
            <person name="Racz N."/>
            <person name="Riley R."/>
            <person name="Savchenko A."/>
            <person name="Shiryaev A."/>
            <person name="Soop K."/>
            <person name="Spirin V."/>
            <person name="Szebenyi C."/>
            <person name="Tomsovsky M."/>
            <person name="Tulloss R.E."/>
            <person name="Uehling J."/>
            <person name="Grigoriev I.V."/>
            <person name="Vagvolgyi C."/>
            <person name="Papp T."/>
            <person name="Martin F.M."/>
            <person name="Miettinen O."/>
            <person name="Hibbett D.S."/>
            <person name="Nagy L.G."/>
        </authorList>
    </citation>
    <scope>NUCLEOTIDE SEQUENCE [LARGE SCALE GENOMIC DNA]</scope>
    <source>
        <strain evidence="1 2">NL-1719</strain>
    </source>
</reference>
<dbReference type="EMBL" id="ML208278">
    <property type="protein sequence ID" value="TFK73158.1"/>
    <property type="molecule type" value="Genomic_DNA"/>
</dbReference>
<gene>
    <name evidence="1" type="ORF">BDN72DRAFT_956771</name>
</gene>
<evidence type="ECO:0000313" key="2">
    <source>
        <dbReference type="Proteomes" id="UP000308600"/>
    </source>
</evidence>
<keyword evidence="2" id="KW-1185">Reference proteome</keyword>
<accession>A0ACD3B542</accession>
<protein>
    <submittedName>
        <fullName evidence="1">MFS general substrate transporter</fullName>
    </submittedName>
</protein>
<evidence type="ECO:0000313" key="1">
    <source>
        <dbReference type="EMBL" id="TFK73158.1"/>
    </source>
</evidence>
<name>A0ACD3B542_9AGAR</name>
<proteinExistence type="predicted"/>
<dbReference type="Proteomes" id="UP000308600">
    <property type="component" value="Unassembled WGS sequence"/>
</dbReference>